<comment type="caution">
    <text evidence="3">The sequence shown here is derived from an EMBL/GenBank/DDBJ whole genome shotgun (WGS) entry which is preliminary data.</text>
</comment>
<keyword evidence="2" id="KW-0732">Signal</keyword>
<organism evidence="3 4">
    <name type="scientific">Araneus ventricosus</name>
    <name type="common">Orbweaver spider</name>
    <name type="synonym">Epeira ventricosa</name>
    <dbReference type="NCBI Taxonomy" id="182803"/>
    <lineage>
        <taxon>Eukaryota</taxon>
        <taxon>Metazoa</taxon>
        <taxon>Ecdysozoa</taxon>
        <taxon>Arthropoda</taxon>
        <taxon>Chelicerata</taxon>
        <taxon>Arachnida</taxon>
        <taxon>Araneae</taxon>
        <taxon>Araneomorphae</taxon>
        <taxon>Entelegynae</taxon>
        <taxon>Araneoidea</taxon>
        <taxon>Araneidae</taxon>
        <taxon>Araneus</taxon>
    </lineage>
</organism>
<evidence type="ECO:0000256" key="2">
    <source>
        <dbReference type="SAM" id="SignalP"/>
    </source>
</evidence>
<feature type="chain" id="PRO_5021315971" description="Secreted protein" evidence="2">
    <location>
        <begin position="22"/>
        <end position="106"/>
    </location>
</feature>
<sequence>MLKRKVFHLVILVTRLEASRGLIRDGPRNVLTVVRRRGRHQRRKPPPSFSATPAGGLLTPYALFRVKRALIHSGSSVESGLEPEPPAPKPRSNHYVTVALKMTRKI</sequence>
<keyword evidence="4" id="KW-1185">Reference proteome</keyword>
<evidence type="ECO:0000313" key="4">
    <source>
        <dbReference type="Proteomes" id="UP000499080"/>
    </source>
</evidence>
<feature type="signal peptide" evidence="2">
    <location>
        <begin position="1"/>
        <end position="21"/>
    </location>
</feature>
<dbReference type="AlphaFoldDB" id="A0A4Y2BDI6"/>
<reference evidence="3 4" key="1">
    <citation type="journal article" date="2019" name="Sci. Rep.">
        <title>Orb-weaving spider Araneus ventricosus genome elucidates the spidroin gene catalogue.</title>
        <authorList>
            <person name="Kono N."/>
            <person name="Nakamura H."/>
            <person name="Ohtoshi R."/>
            <person name="Moran D.A.P."/>
            <person name="Shinohara A."/>
            <person name="Yoshida Y."/>
            <person name="Fujiwara M."/>
            <person name="Mori M."/>
            <person name="Tomita M."/>
            <person name="Arakawa K."/>
        </authorList>
    </citation>
    <scope>NUCLEOTIDE SEQUENCE [LARGE SCALE GENOMIC DNA]</scope>
</reference>
<feature type="region of interest" description="Disordered" evidence="1">
    <location>
        <begin position="74"/>
        <end position="94"/>
    </location>
</feature>
<proteinExistence type="predicted"/>
<accession>A0A4Y2BDI6</accession>
<evidence type="ECO:0000313" key="3">
    <source>
        <dbReference type="EMBL" id="GBL90331.1"/>
    </source>
</evidence>
<gene>
    <name evidence="3" type="ORF">AVEN_130417_1</name>
</gene>
<evidence type="ECO:0008006" key="5">
    <source>
        <dbReference type="Google" id="ProtNLM"/>
    </source>
</evidence>
<name>A0A4Y2BDI6_ARAVE</name>
<dbReference type="Proteomes" id="UP000499080">
    <property type="component" value="Unassembled WGS sequence"/>
</dbReference>
<dbReference type="EMBL" id="BGPR01000070">
    <property type="protein sequence ID" value="GBL90331.1"/>
    <property type="molecule type" value="Genomic_DNA"/>
</dbReference>
<evidence type="ECO:0000256" key="1">
    <source>
        <dbReference type="SAM" id="MobiDB-lite"/>
    </source>
</evidence>
<protein>
    <recommendedName>
        <fullName evidence="5">Secreted protein</fullName>
    </recommendedName>
</protein>